<proteinExistence type="predicted"/>
<accession>U2Y8N0</accession>
<dbReference type="eggNOG" id="COG3735">
    <property type="taxonomic scope" value="Bacteria"/>
</dbReference>
<name>U2Y8N0_9SPHN</name>
<gene>
    <name evidence="2" type="ORF">NT2_06_00500</name>
</gene>
<evidence type="ECO:0008006" key="4">
    <source>
        <dbReference type="Google" id="ProtNLM"/>
    </source>
</evidence>
<evidence type="ECO:0000313" key="2">
    <source>
        <dbReference type="EMBL" id="GAD49611.1"/>
    </source>
</evidence>
<dbReference type="PANTHER" id="PTHR40590">
    <property type="entry name" value="CYTOPLASMIC PROTEIN-RELATED"/>
    <property type="match status" value="1"/>
</dbReference>
<dbReference type="PROSITE" id="PS51257">
    <property type="entry name" value="PROKAR_LIPOPROTEIN"/>
    <property type="match status" value="1"/>
</dbReference>
<keyword evidence="1" id="KW-0732">Signal</keyword>
<dbReference type="EMBL" id="BASZ01000006">
    <property type="protein sequence ID" value="GAD49611.1"/>
    <property type="molecule type" value="Genomic_DNA"/>
</dbReference>
<sequence length="287" mass="31115">MNLRSVLALAAMLLISACSKPPEPATPAFWEVTAPDGQQAWLFGTIHALPENVEWRSPAIEAALAQSDTLLLEIRQLDDRAAMQAIFTRLAETPGQATLSSKVTAANRPALVQLLQQAGISENQFARVETWAAALTLAQAARKADNDAGVDRTLITMAGSKPVAELEGTEAQLRLFDTLPEKEQRDLLNAIVAEAADARNEERIVEGYWRRGDIDAIAAETHRGMMADPELRAALLVDRNRAWSDRIAHMIKGHQHPFVAVGAAHMAGPEGLPALLAGKGFTVRRVQ</sequence>
<feature type="chain" id="PRO_5004636321" description="GumN family protein" evidence="1">
    <location>
        <begin position="20"/>
        <end position="287"/>
    </location>
</feature>
<dbReference type="AlphaFoldDB" id="U2Y8N0"/>
<dbReference type="InterPro" id="IPR002816">
    <property type="entry name" value="TraB/PrgY/GumN_fam"/>
</dbReference>
<feature type="signal peptide" evidence="1">
    <location>
        <begin position="1"/>
        <end position="19"/>
    </location>
</feature>
<dbReference type="Pfam" id="PF01963">
    <property type="entry name" value="TraB_PrgY_gumN"/>
    <property type="match status" value="1"/>
</dbReference>
<reference evidence="2 3" key="1">
    <citation type="submission" date="2013-09" db="EMBL/GenBank/DDBJ databases">
        <title>Whole genome shotgun sequence of Novosphingobium tardaugens NBRC 16725.</title>
        <authorList>
            <person name="Isaki S."/>
            <person name="Hosoyama A."/>
            <person name="Tsuchikane K."/>
            <person name="Katsumata H."/>
            <person name="Ando Y."/>
            <person name="Yamazaki S."/>
            <person name="Fujita N."/>
        </authorList>
    </citation>
    <scope>NUCLEOTIDE SEQUENCE [LARGE SCALE GENOMIC DNA]</scope>
    <source>
        <strain evidence="2 3">NBRC 16725</strain>
    </source>
</reference>
<organism evidence="2 3">
    <name type="scientific">Caenibius tardaugens NBRC 16725</name>
    <dbReference type="NCBI Taxonomy" id="1219035"/>
    <lineage>
        <taxon>Bacteria</taxon>
        <taxon>Pseudomonadati</taxon>
        <taxon>Pseudomonadota</taxon>
        <taxon>Alphaproteobacteria</taxon>
        <taxon>Sphingomonadales</taxon>
        <taxon>Erythrobacteraceae</taxon>
        <taxon>Caenibius</taxon>
    </lineage>
</organism>
<dbReference type="CDD" id="cd14789">
    <property type="entry name" value="Tiki"/>
    <property type="match status" value="1"/>
</dbReference>
<keyword evidence="3" id="KW-1185">Reference proteome</keyword>
<protein>
    <recommendedName>
        <fullName evidence="4">GumN family protein</fullName>
    </recommendedName>
</protein>
<dbReference type="InterPro" id="IPR047111">
    <property type="entry name" value="YbaP-like"/>
</dbReference>
<comment type="caution">
    <text evidence="2">The sequence shown here is derived from an EMBL/GenBank/DDBJ whole genome shotgun (WGS) entry which is preliminary data.</text>
</comment>
<dbReference type="Proteomes" id="UP000016568">
    <property type="component" value="Unassembled WGS sequence"/>
</dbReference>
<dbReference type="RefSeq" id="WP_021690516.1">
    <property type="nucleotide sequence ID" value="NZ_BASZ01000006.1"/>
</dbReference>
<evidence type="ECO:0000256" key="1">
    <source>
        <dbReference type="SAM" id="SignalP"/>
    </source>
</evidence>
<evidence type="ECO:0000313" key="3">
    <source>
        <dbReference type="Proteomes" id="UP000016568"/>
    </source>
</evidence>
<dbReference type="PANTHER" id="PTHR40590:SF1">
    <property type="entry name" value="CYTOPLASMIC PROTEIN"/>
    <property type="match status" value="1"/>
</dbReference>